<comment type="similarity">
    <text evidence="8">Belongs to the 4Fe4S bacterial-type ferredoxin family. RnfC subfamily.</text>
</comment>
<dbReference type="PROSITE" id="PS51379">
    <property type="entry name" value="4FE4S_FER_2"/>
    <property type="match status" value="2"/>
</dbReference>
<dbReference type="InterPro" id="IPR026902">
    <property type="entry name" value="RnfC_N"/>
</dbReference>
<evidence type="ECO:0000313" key="11">
    <source>
        <dbReference type="Proteomes" id="UP000030661"/>
    </source>
</evidence>
<dbReference type="EC" id="7.-.-.-" evidence="8"/>
<dbReference type="GO" id="GO:0022900">
    <property type="term" value="P:electron transport chain"/>
    <property type="evidence" value="ECO:0007669"/>
    <property type="project" value="UniProtKB-UniRule"/>
</dbReference>
<evidence type="ECO:0000313" key="10">
    <source>
        <dbReference type="EMBL" id="GAK58642.1"/>
    </source>
</evidence>
<feature type="binding site" evidence="8">
    <location>
        <position position="425"/>
    </location>
    <ligand>
        <name>[4Fe-4S] cluster</name>
        <dbReference type="ChEBI" id="CHEBI:49883"/>
        <label>2</label>
    </ligand>
</feature>
<evidence type="ECO:0000259" key="9">
    <source>
        <dbReference type="PROSITE" id="PS51379"/>
    </source>
</evidence>
<proteinExistence type="inferred from homology"/>
<evidence type="ECO:0000256" key="5">
    <source>
        <dbReference type="ARBA" id="ARBA00022982"/>
    </source>
</evidence>
<dbReference type="NCBIfam" id="TIGR01945">
    <property type="entry name" value="rnfC"/>
    <property type="match status" value="1"/>
</dbReference>
<dbReference type="GO" id="GO:0009055">
    <property type="term" value="F:electron transfer activity"/>
    <property type="evidence" value="ECO:0007669"/>
    <property type="project" value="InterPro"/>
</dbReference>
<name>A0A081C237_VECG1</name>
<evidence type="ECO:0000256" key="8">
    <source>
        <dbReference type="HAMAP-Rule" id="MF_00461"/>
    </source>
</evidence>
<comment type="cofactor">
    <cofactor evidence="8">
        <name>[4Fe-4S] cluster</name>
        <dbReference type="ChEBI" id="CHEBI:49883"/>
    </cofactor>
    <text evidence="8">Binds 2 [4Fe-4S] clusters per subunit.</text>
</comment>
<sequence>MIIVIRIIANSLFNSVGNIMELKTFKHGIHPEYYKELTQDLATVPMPLPKQIIIPLQQHIGVPCQPAVQVKDEVRVGDIVGNSEAFVSSPVHTSMSGVVKKVEPYPHPGGAMVNSVIIEANEQDQSFPPKKEQREAASYSAEDIRTAVRKAGLVGLGGAGFPTHVKLTPPKDKPIDTVVINAAECEPYLTSDHRMILEQPEEVIYGTQLIMKAVGAKKGYIGIEANKPNALEILRPLLSAADQIELLALEVKYPQGAEKMLIKAAVNREVPAGGLPMDVGVNVNNVTGAVAVAKAVRDGLPVLERIVTVTGKGIREPKNVLVRVGTPIKEVIEFCGGFTPSARKIILGGPMMGIAQTTLDVPVIKATGGILILTDEEISELKPHTCIHCGKCVHACPMGLIPSKLGALVERELYEKLPEYNVNDCMECGCCVYVCPAKRPMVHWIKVGKAVLRSRKK</sequence>
<dbReference type="Pfam" id="PF01512">
    <property type="entry name" value="Complex1_51K"/>
    <property type="match status" value="1"/>
</dbReference>
<feature type="domain" description="4Fe-4S ferredoxin-type" evidence="9">
    <location>
        <begin position="416"/>
        <end position="445"/>
    </location>
</feature>
<keyword evidence="5 8" id="KW-0249">Electron transport</keyword>
<keyword evidence="11" id="KW-1185">Reference proteome</keyword>
<comment type="function">
    <text evidence="8">Part of a membrane-bound complex that couples electron transfer with translocation of ions across the membrane.</text>
</comment>
<dbReference type="Gene3D" id="3.10.20.600">
    <property type="match status" value="1"/>
</dbReference>
<feature type="binding site" evidence="8">
    <location>
        <position position="389"/>
    </location>
    <ligand>
        <name>[4Fe-4S] cluster</name>
        <dbReference type="ChEBI" id="CHEBI:49883"/>
        <label>1</label>
    </ligand>
</feature>
<keyword evidence="1 8" id="KW-0813">Transport</keyword>
<evidence type="ECO:0000256" key="7">
    <source>
        <dbReference type="ARBA" id="ARBA00023014"/>
    </source>
</evidence>
<dbReference type="Pfam" id="PF13375">
    <property type="entry name" value="RnfC_N"/>
    <property type="match status" value="1"/>
</dbReference>
<feature type="binding site" evidence="8">
    <location>
        <position position="392"/>
    </location>
    <ligand>
        <name>[4Fe-4S] cluster</name>
        <dbReference type="ChEBI" id="CHEBI:49883"/>
        <label>1</label>
    </ligand>
</feature>
<dbReference type="InterPro" id="IPR019554">
    <property type="entry name" value="Soluble_ligand-bd"/>
</dbReference>
<dbReference type="GO" id="GO:0005886">
    <property type="term" value="C:plasma membrane"/>
    <property type="evidence" value="ECO:0007669"/>
    <property type="project" value="UniProtKB-SubCell"/>
</dbReference>
<feature type="binding site" evidence="8">
    <location>
        <position position="428"/>
    </location>
    <ligand>
        <name>[4Fe-4S] cluster</name>
        <dbReference type="ChEBI" id="CHEBI:49883"/>
        <label>2</label>
    </ligand>
</feature>
<keyword evidence="3 8" id="KW-0479">Metal-binding</keyword>
<keyword evidence="6 8" id="KW-0408">Iron</keyword>
<dbReference type="Gene3D" id="3.30.70.20">
    <property type="match status" value="1"/>
</dbReference>
<dbReference type="GO" id="GO:0051539">
    <property type="term" value="F:4 iron, 4 sulfur cluster binding"/>
    <property type="evidence" value="ECO:0007669"/>
    <property type="project" value="UniProtKB-KW"/>
</dbReference>
<feature type="binding site" evidence="8">
    <location>
        <position position="386"/>
    </location>
    <ligand>
        <name>[4Fe-4S] cluster</name>
        <dbReference type="ChEBI" id="CHEBI:49883"/>
        <label>1</label>
    </ligand>
</feature>
<protein>
    <recommendedName>
        <fullName evidence="8">Ion-translocating oxidoreductase complex subunit C</fullName>
        <ecNumber evidence="8">7.-.-.-</ecNumber>
    </recommendedName>
    <alternativeName>
        <fullName evidence="8">Rnf electron transport complex subunit C</fullName>
    </alternativeName>
</protein>
<evidence type="ECO:0000256" key="4">
    <source>
        <dbReference type="ARBA" id="ARBA00022737"/>
    </source>
</evidence>
<keyword evidence="7 8" id="KW-0411">Iron-sulfur</keyword>
<feature type="binding site" evidence="8">
    <location>
        <position position="431"/>
    </location>
    <ligand>
        <name>[4Fe-4S] cluster</name>
        <dbReference type="ChEBI" id="CHEBI:49883"/>
        <label>2</label>
    </ligand>
</feature>
<accession>A0A081C237</accession>
<dbReference type="Gene3D" id="3.40.50.11540">
    <property type="entry name" value="NADH-ubiquinone oxidoreductase 51kDa subunit"/>
    <property type="match status" value="1"/>
</dbReference>
<evidence type="ECO:0000256" key="6">
    <source>
        <dbReference type="ARBA" id="ARBA00023004"/>
    </source>
</evidence>
<dbReference type="InterPro" id="IPR017900">
    <property type="entry name" value="4Fe4S_Fe_S_CS"/>
</dbReference>
<keyword evidence="8" id="KW-0472">Membrane</keyword>
<evidence type="ECO:0000256" key="1">
    <source>
        <dbReference type="ARBA" id="ARBA00022448"/>
    </source>
</evidence>
<keyword evidence="4 8" id="KW-0677">Repeat</keyword>
<reference evidence="10" key="1">
    <citation type="journal article" date="2015" name="PeerJ">
        <title>First genomic representation of candidate bacterial phylum KSB3 points to enhanced environmental sensing as a trigger of wastewater bulking.</title>
        <authorList>
            <person name="Sekiguchi Y."/>
            <person name="Ohashi A."/>
            <person name="Parks D.H."/>
            <person name="Yamauchi T."/>
            <person name="Tyson G.W."/>
            <person name="Hugenholtz P."/>
        </authorList>
    </citation>
    <scope>NUCLEOTIDE SEQUENCE [LARGE SCALE GENOMIC DNA]</scope>
</reference>
<dbReference type="eggNOG" id="COG4656">
    <property type="taxonomic scope" value="Bacteria"/>
</dbReference>
<dbReference type="PANTHER" id="PTHR43034">
    <property type="entry name" value="ION-TRANSLOCATING OXIDOREDUCTASE COMPLEX SUBUNIT C"/>
    <property type="match status" value="1"/>
</dbReference>
<dbReference type="Proteomes" id="UP000030661">
    <property type="component" value="Unassembled WGS sequence"/>
</dbReference>
<dbReference type="Pfam" id="PF13237">
    <property type="entry name" value="Fer4_10"/>
    <property type="match status" value="1"/>
</dbReference>
<dbReference type="HOGENOM" id="CLU_010808_6_0_0"/>
<keyword evidence="8" id="KW-1278">Translocase</keyword>
<dbReference type="Pfam" id="PF10531">
    <property type="entry name" value="SLBB"/>
    <property type="match status" value="1"/>
</dbReference>
<dbReference type="InterPro" id="IPR037225">
    <property type="entry name" value="Nuo51_FMN-bd_sf"/>
</dbReference>
<dbReference type="SUPFAM" id="SSF46548">
    <property type="entry name" value="alpha-helical ferredoxin"/>
    <property type="match status" value="1"/>
</dbReference>
<evidence type="ECO:0000256" key="3">
    <source>
        <dbReference type="ARBA" id="ARBA00022723"/>
    </source>
</evidence>
<dbReference type="EMBL" id="DF820468">
    <property type="protein sequence ID" value="GAK58642.1"/>
    <property type="molecule type" value="Genomic_DNA"/>
</dbReference>
<dbReference type="HAMAP" id="MF_00461">
    <property type="entry name" value="RsxC_RnfC"/>
    <property type="match status" value="1"/>
</dbReference>
<dbReference type="PROSITE" id="PS00198">
    <property type="entry name" value="4FE4S_FER_1"/>
    <property type="match status" value="1"/>
</dbReference>
<dbReference type="InterPro" id="IPR011538">
    <property type="entry name" value="Nuo51_FMN-bd"/>
</dbReference>
<feature type="binding site" evidence="8">
    <location>
        <position position="396"/>
    </location>
    <ligand>
        <name>[4Fe-4S] cluster</name>
        <dbReference type="ChEBI" id="CHEBI:49883"/>
        <label>2</label>
    </ligand>
</feature>
<dbReference type="GO" id="GO:0046872">
    <property type="term" value="F:metal ion binding"/>
    <property type="evidence" value="ECO:0007669"/>
    <property type="project" value="UniProtKB-KW"/>
</dbReference>
<comment type="subunit">
    <text evidence="8">The complex is composed of six subunits: RnfA, RnfB, RnfC, RnfD, RnfE and RnfG.</text>
</comment>
<feature type="binding site" evidence="8">
    <location>
        <position position="435"/>
    </location>
    <ligand>
        <name>[4Fe-4S] cluster</name>
        <dbReference type="ChEBI" id="CHEBI:49883"/>
        <label>1</label>
    </ligand>
</feature>
<dbReference type="InterPro" id="IPR017896">
    <property type="entry name" value="4Fe4S_Fe-S-bd"/>
</dbReference>
<dbReference type="NCBIfam" id="NF003454">
    <property type="entry name" value="PRK05035.1"/>
    <property type="match status" value="1"/>
</dbReference>
<dbReference type="AlphaFoldDB" id="A0A081C237"/>
<keyword evidence="8" id="KW-1003">Cell membrane</keyword>
<gene>
    <name evidence="8" type="primary">rnfC</name>
    <name evidence="10" type="ORF">U27_05616</name>
</gene>
<comment type="subcellular location">
    <subcellularLocation>
        <location evidence="8">Cell membrane</location>
        <topology evidence="8">Peripheral membrane protein</topology>
    </subcellularLocation>
</comment>
<keyword evidence="2 8" id="KW-0004">4Fe-4S</keyword>
<dbReference type="SUPFAM" id="SSF142019">
    <property type="entry name" value="Nqo1 FMN-binding domain-like"/>
    <property type="match status" value="1"/>
</dbReference>
<evidence type="ECO:0000256" key="2">
    <source>
        <dbReference type="ARBA" id="ARBA00022485"/>
    </source>
</evidence>
<dbReference type="PANTHER" id="PTHR43034:SF2">
    <property type="entry name" value="ION-TRANSLOCATING OXIDOREDUCTASE COMPLEX SUBUNIT C"/>
    <property type="match status" value="1"/>
</dbReference>
<organism evidence="10">
    <name type="scientific">Vecturithrix granuli</name>
    <dbReference type="NCBI Taxonomy" id="1499967"/>
    <lineage>
        <taxon>Bacteria</taxon>
        <taxon>Candidatus Moduliflexota</taxon>
        <taxon>Candidatus Vecturitrichia</taxon>
        <taxon>Candidatus Vecturitrichales</taxon>
        <taxon>Candidatus Vecturitrichaceae</taxon>
        <taxon>Candidatus Vecturithrix</taxon>
    </lineage>
</organism>
<dbReference type="STRING" id="1499967.U27_05616"/>
<dbReference type="InterPro" id="IPR010208">
    <property type="entry name" value="Ion_transpt_RnfC/RsxC"/>
</dbReference>
<feature type="domain" description="4Fe-4S ferredoxin-type" evidence="9">
    <location>
        <begin position="377"/>
        <end position="406"/>
    </location>
</feature>